<dbReference type="AlphaFoldDB" id="A0A183JQZ7"/>
<name>A0A183JQZ7_9TREM</name>
<accession>A0A183JQZ7</accession>
<keyword evidence="3" id="KW-1185">Reference proteome</keyword>
<proteinExistence type="predicted"/>
<dbReference type="EMBL" id="UZAK01007836">
    <property type="protein sequence ID" value="VDO93423.1"/>
    <property type="molecule type" value="Genomic_DNA"/>
</dbReference>
<dbReference type="Proteomes" id="UP000279833">
    <property type="component" value="Unassembled WGS sequence"/>
</dbReference>
<feature type="region of interest" description="Disordered" evidence="1">
    <location>
        <begin position="1"/>
        <end position="30"/>
    </location>
</feature>
<protein>
    <submittedName>
        <fullName evidence="4">Coordinator of PRMT5 and differentiation stimulator</fullName>
    </submittedName>
</protein>
<evidence type="ECO:0000313" key="3">
    <source>
        <dbReference type="Proteomes" id="UP000279833"/>
    </source>
</evidence>
<dbReference type="STRING" id="6186.A0A183JQZ7"/>
<reference evidence="4" key="1">
    <citation type="submission" date="2016-06" db="UniProtKB">
        <authorList>
            <consortium name="WormBaseParasite"/>
        </authorList>
    </citation>
    <scope>IDENTIFICATION</scope>
</reference>
<evidence type="ECO:0000313" key="2">
    <source>
        <dbReference type="EMBL" id="VDO93423.1"/>
    </source>
</evidence>
<organism evidence="4">
    <name type="scientific">Schistosoma curassoni</name>
    <dbReference type="NCBI Taxonomy" id="6186"/>
    <lineage>
        <taxon>Eukaryota</taxon>
        <taxon>Metazoa</taxon>
        <taxon>Spiralia</taxon>
        <taxon>Lophotrochozoa</taxon>
        <taxon>Platyhelminthes</taxon>
        <taxon>Trematoda</taxon>
        <taxon>Digenea</taxon>
        <taxon>Strigeidida</taxon>
        <taxon>Schistosomatoidea</taxon>
        <taxon>Schistosomatidae</taxon>
        <taxon>Schistosoma</taxon>
    </lineage>
</organism>
<gene>
    <name evidence="2" type="ORF">SCUD_LOCUS5136</name>
</gene>
<evidence type="ECO:0000256" key="1">
    <source>
        <dbReference type="SAM" id="MobiDB-lite"/>
    </source>
</evidence>
<evidence type="ECO:0000313" key="4">
    <source>
        <dbReference type="WBParaSite" id="SCUD_0000513601-mRNA-1"/>
    </source>
</evidence>
<sequence length="55" mass="6143">MCDEYGGADDFESDEEPLDEVPEEDLDTKPGKSHILCHNATQGYHVFSSLKLLIC</sequence>
<feature type="compositionally biased region" description="Acidic residues" evidence="1">
    <location>
        <begin position="1"/>
        <end position="26"/>
    </location>
</feature>
<dbReference type="WBParaSite" id="SCUD_0000513601-mRNA-1">
    <property type="protein sequence ID" value="SCUD_0000513601-mRNA-1"/>
    <property type="gene ID" value="SCUD_0000513601"/>
</dbReference>
<reference evidence="2 3" key="2">
    <citation type="submission" date="2018-11" db="EMBL/GenBank/DDBJ databases">
        <authorList>
            <consortium name="Pathogen Informatics"/>
        </authorList>
    </citation>
    <scope>NUCLEOTIDE SEQUENCE [LARGE SCALE GENOMIC DNA]</scope>
    <source>
        <strain evidence="2">Dakar</strain>
        <strain evidence="3">Dakar, Senegal</strain>
    </source>
</reference>